<evidence type="ECO:0000313" key="2">
    <source>
        <dbReference type="EMBL" id="QHT35002.1"/>
    </source>
</evidence>
<name>A0A6C0F1T5_9ZZZZ</name>
<feature type="transmembrane region" description="Helical" evidence="1">
    <location>
        <begin position="136"/>
        <end position="155"/>
    </location>
</feature>
<keyword evidence="1" id="KW-0472">Membrane</keyword>
<keyword evidence="1" id="KW-0812">Transmembrane</keyword>
<keyword evidence="1" id="KW-1133">Transmembrane helix</keyword>
<evidence type="ECO:0000256" key="1">
    <source>
        <dbReference type="SAM" id="Phobius"/>
    </source>
</evidence>
<dbReference type="AlphaFoldDB" id="A0A6C0F1T5"/>
<feature type="transmembrane region" description="Helical" evidence="1">
    <location>
        <begin position="175"/>
        <end position="195"/>
    </location>
</feature>
<organism evidence="2">
    <name type="scientific">viral metagenome</name>
    <dbReference type="NCBI Taxonomy" id="1070528"/>
    <lineage>
        <taxon>unclassified sequences</taxon>
        <taxon>metagenomes</taxon>
        <taxon>organismal metagenomes</taxon>
    </lineage>
</organism>
<reference evidence="2" key="1">
    <citation type="journal article" date="2020" name="Nature">
        <title>Giant virus diversity and host interactions through global metagenomics.</title>
        <authorList>
            <person name="Schulz F."/>
            <person name="Roux S."/>
            <person name="Paez-Espino D."/>
            <person name="Jungbluth S."/>
            <person name="Walsh D.A."/>
            <person name="Denef V.J."/>
            <person name="McMahon K.D."/>
            <person name="Konstantinidis K.T."/>
            <person name="Eloe-Fadrosh E.A."/>
            <person name="Kyrpides N.C."/>
            <person name="Woyke T."/>
        </authorList>
    </citation>
    <scope>NUCLEOTIDE SEQUENCE</scope>
    <source>
        <strain evidence="2">GVMAG-M-3300009180-1</strain>
    </source>
</reference>
<proteinExistence type="predicted"/>
<feature type="transmembrane region" description="Helical" evidence="1">
    <location>
        <begin position="37"/>
        <end position="59"/>
    </location>
</feature>
<feature type="transmembrane region" description="Helical" evidence="1">
    <location>
        <begin position="12"/>
        <end position="31"/>
    </location>
</feature>
<dbReference type="EMBL" id="MN739011">
    <property type="protein sequence ID" value="QHT35002.1"/>
    <property type="molecule type" value="Genomic_DNA"/>
</dbReference>
<sequence length="198" mass="22977">MRIEYMPQIELSKFMLYYALILQLFFCIYLFNDKLEWVMLIGSFYISILFAYGLISELYKYDEAPKFIRESRILADIGGLFNSITANRFGNIIPYLKYILVIPLILHLSSIKLITNDKGNKKIRKSKSQTEMLNNVKTFICITTLLFGIIALFGFKSDIEFIKPIIDKLEFMPSYAIPLLLLVSIVEVTLASIVYQSY</sequence>
<protein>
    <submittedName>
        <fullName evidence="2">Uncharacterized protein</fullName>
    </submittedName>
</protein>
<feature type="transmembrane region" description="Helical" evidence="1">
    <location>
        <begin position="95"/>
        <end position="115"/>
    </location>
</feature>
<accession>A0A6C0F1T5</accession>